<keyword evidence="2" id="KW-1185">Reference proteome</keyword>
<evidence type="ECO:0000313" key="2">
    <source>
        <dbReference type="Proteomes" id="UP001304461"/>
    </source>
</evidence>
<organism evidence="1 2">
    <name type="scientific">Cyanobium gracile UHCC 0139</name>
    <dbReference type="NCBI Taxonomy" id="3110308"/>
    <lineage>
        <taxon>Bacteria</taxon>
        <taxon>Bacillati</taxon>
        <taxon>Cyanobacteriota</taxon>
        <taxon>Cyanophyceae</taxon>
        <taxon>Synechococcales</taxon>
        <taxon>Prochlorococcaceae</taxon>
        <taxon>Cyanobium</taxon>
    </lineage>
</organism>
<sequence length="258" mass="29081">MGIAPEDGDPWFRLVNDWRIDLPGEFNKIVKEVQPSLIVIDSLGSVSDLGDAKENGGAYAAPLYEISRRNVAVDMEDGFPSAAIIWIHHNTKDDAHFRGTDRLMGAVEEMWELRELTEEEEVEHGVNSRILTIGKSRFDRSRDRLLVTRDHNLNYEIRDLTPTLHRMGVGRNGDLDPAGVVLEVLRAAQGPLREEEVREDFKAYLQAEGHDRIPKRSTVKRYLHGWIVDGMVTVDKAKVSGKRGQPAKLYSLACARGE</sequence>
<name>A0ABU5RWW7_9CYAN</name>
<evidence type="ECO:0000313" key="1">
    <source>
        <dbReference type="EMBL" id="MEA5392150.1"/>
    </source>
</evidence>
<evidence type="ECO:0008006" key="3">
    <source>
        <dbReference type="Google" id="ProtNLM"/>
    </source>
</evidence>
<dbReference type="RefSeq" id="WP_323306115.1">
    <property type="nucleotide sequence ID" value="NZ_JAYGHX010000008.1"/>
</dbReference>
<comment type="caution">
    <text evidence="1">The sequence shown here is derived from an EMBL/GenBank/DDBJ whole genome shotgun (WGS) entry which is preliminary data.</text>
</comment>
<proteinExistence type="predicted"/>
<accession>A0ABU5RWW7</accession>
<dbReference type="InterPro" id="IPR027417">
    <property type="entry name" value="P-loop_NTPase"/>
</dbReference>
<dbReference type="EMBL" id="JAYGHX010000008">
    <property type="protein sequence ID" value="MEA5392150.1"/>
    <property type="molecule type" value="Genomic_DNA"/>
</dbReference>
<protein>
    <recommendedName>
        <fullName evidence="3">AAA family ATPase</fullName>
    </recommendedName>
</protein>
<reference evidence="1 2" key="1">
    <citation type="submission" date="2023-12" db="EMBL/GenBank/DDBJ databases">
        <title>Baltic Sea Cyanobacteria.</title>
        <authorList>
            <person name="Delbaje E."/>
            <person name="Fewer D.P."/>
            <person name="Shishido T.K."/>
        </authorList>
    </citation>
    <scope>NUCLEOTIDE SEQUENCE [LARGE SCALE GENOMIC DNA]</scope>
    <source>
        <strain evidence="1 2">UHCC 0139</strain>
    </source>
</reference>
<dbReference type="Proteomes" id="UP001304461">
    <property type="component" value="Unassembled WGS sequence"/>
</dbReference>
<dbReference type="Gene3D" id="3.40.50.300">
    <property type="entry name" value="P-loop containing nucleotide triphosphate hydrolases"/>
    <property type="match status" value="1"/>
</dbReference>
<gene>
    <name evidence="1" type="ORF">VB738_12865</name>
</gene>